<evidence type="ECO:0000313" key="8">
    <source>
        <dbReference type="EMBL" id="CAE6490302.1"/>
    </source>
</evidence>
<evidence type="ECO:0000256" key="1">
    <source>
        <dbReference type="ARBA" id="ARBA00004123"/>
    </source>
</evidence>
<dbReference type="PROSITE" id="PS50048">
    <property type="entry name" value="ZN2_CY6_FUNGAL_2"/>
    <property type="match status" value="1"/>
</dbReference>
<feature type="coiled-coil region" evidence="6">
    <location>
        <begin position="52"/>
        <end position="79"/>
    </location>
</feature>
<gene>
    <name evidence="8" type="ORF">RDB_LOCUS128561</name>
</gene>
<dbReference type="GO" id="GO:0005634">
    <property type="term" value="C:nucleus"/>
    <property type="evidence" value="ECO:0007669"/>
    <property type="project" value="UniProtKB-SubCell"/>
</dbReference>
<feature type="domain" description="Zn(2)-C6 fungal-type" evidence="7">
    <location>
        <begin position="20"/>
        <end position="50"/>
    </location>
</feature>
<dbReference type="CDD" id="cd12148">
    <property type="entry name" value="fungal_TF_MHR"/>
    <property type="match status" value="1"/>
</dbReference>
<keyword evidence="2" id="KW-0479">Metal-binding</keyword>
<dbReference type="InterPro" id="IPR007219">
    <property type="entry name" value="XnlR_reg_dom"/>
</dbReference>
<evidence type="ECO:0000313" key="9">
    <source>
        <dbReference type="Proteomes" id="UP000663843"/>
    </source>
</evidence>
<dbReference type="SMART" id="SM00906">
    <property type="entry name" value="Fungal_trans"/>
    <property type="match status" value="1"/>
</dbReference>
<dbReference type="PANTHER" id="PTHR47338">
    <property type="entry name" value="ZN(II)2CYS6 TRANSCRIPTION FACTOR (EUROFUNG)-RELATED"/>
    <property type="match status" value="1"/>
</dbReference>
<evidence type="ECO:0000256" key="4">
    <source>
        <dbReference type="ARBA" id="ARBA00023163"/>
    </source>
</evidence>
<organism evidence="8 9">
    <name type="scientific">Rhizoctonia solani</name>
    <dbReference type="NCBI Taxonomy" id="456999"/>
    <lineage>
        <taxon>Eukaryota</taxon>
        <taxon>Fungi</taxon>
        <taxon>Dikarya</taxon>
        <taxon>Basidiomycota</taxon>
        <taxon>Agaricomycotina</taxon>
        <taxon>Agaricomycetes</taxon>
        <taxon>Cantharellales</taxon>
        <taxon>Ceratobasidiaceae</taxon>
        <taxon>Rhizoctonia</taxon>
    </lineage>
</organism>
<dbReference type="SUPFAM" id="SSF57701">
    <property type="entry name" value="Zn2/Cys6 DNA-binding domain"/>
    <property type="match status" value="1"/>
</dbReference>
<dbReference type="Gene3D" id="4.10.240.10">
    <property type="entry name" value="Zn(2)-C6 fungal-type DNA-binding domain"/>
    <property type="match status" value="1"/>
</dbReference>
<dbReference type="Pfam" id="PF00172">
    <property type="entry name" value="Zn_clus"/>
    <property type="match status" value="1"/>
</dbReference>
<name>A0A8H3CMH3_9AGAM</name>
<dbReference type="InterPro" id="IPR050815">
    <property type="entry name" value="TF_fung"/>
</dbReference>
<proteinExistence type="predicted"/>
<keyword evidence="6" id="KW-0175">Coiled coil</keyword>
<keyword evidence="4" id="KW-0804">Transcription</keyword>
<dbReference type="EMBL" id="CAJMWT010004437">
    <property type="protein sequence ID" value="CAE6490302.1"/>
    <property type="molecule type" value="Genomic_DNA"/>
</dbReference>
<dbReference type="AlphaFoldDB" id="A0A8H3CMH3"/>
<dbReference type="GO" id="GO:0000981">
    <property type="term" value="F:DNA-binding transcription factor activity, RNA polymerase II-specific"/>
    <property type="evidence" value="ECO:0007669"/>
    <property type="project" value="InterPro"/>
</dbReference>
<evidence type="ECO:0000259" key="7">
    <source>
        <dbReference type="PROSITE" id="PS50048"/>
    </source>
</evidence>
<keyword evidence="5" id="KW-0539">Nucleus</keyword>
<comment type="subcellular location">
    <subcellularLocation>
        <location evidence="1">Nucleus</location>
    </subcellularLocation>
</comment>
<evidence type="ECO:0000256" key="6">
    <source>
        <dbReference type="SAM" id="Coils"/>
    </source>
</evidence>
<dbReference type="InterPro" id="IPR036864">
    <property type="entry name" value="Zn2-C6_fun-type_DNA-bd_sf"/>
</dbReference>
<comment type="caution">
    <text evidence="8">The sequence shown here is derived from an EMBL/GenBank/DDBJ whole genome shotgun (WGS) entry which is preliminary data.</text>
</comment>
<reference evidence="8" key="1">
    <citation type="submission" date="2021-01" db="EMBL/GenBank/DDBJ databases">
        <authorList>
            <person name="Kaushik A."/>
        </authorList>
    </citation>
    <scope>NUCLEOTIDE SEQUENCE</scope>
    <source>
        <strain evidence="8">AG2-2IIIB</strain>
    </source>
</reference>
<dbReference type="PANTHER" id="PTHR47338:SF29">
    <property type="entry name" value="ZN(2)-C6 FUNGAL-TYPE DOMAIN-CONTAINING PROTEIN"/>
    <property type="match status" value="1"/>
</dbReference>
<dbReference type="SMART" id="SM00066">
    <property type="entry name" value="GAL4"/>
    <property type="match status" value="1"/>
</dbReference>
<evidence type="ECO:0000256" key="5">
    <source>
        <dbReference type="ARBA" id="ARBA00023242"/>
    </source>
</evidence>
<evidence type="ECO:0000256" key="2">
    <source>
        <dbReference type="ARBA" id="ARBA00022723"/>
    </source>
</evidence>
<protein>
    <recommendedName>
        <fullName evidence="7">Zn(2)-C6 fungal-type domain-containing protein</fullName>
    </recommendedName>
</protein>
<dbReference type="Proteomes" id="UP000663843">
    <property type="component" value="Unassembled WGS sequence"/>
</dbReference>
<dbReference type="PROSITE" id="PS00463">
    <property type="entry name" value="ZN2_CY6_FUNGAL_1"/>
    <property type="match status" value="1"/>
</dbReference>
<dbReference type="CDD" id="cd00067">
    <property type="entry name" value="GAL4"/>
    <property type="match status" value="1"/>
</dbReference>
<accession>A0A8H3CMH3</accession>
<dbReference type="GO" id="GO:0006351">
    <property type="term" value="P:DNA-templated transcription"/>
    <property type="evidence" value="ECO:0007669"/>
    <property type="project" value="InterPro"/>
</dbReference>
<evidence type="ECO:0000256" key="3">
    <source>
        <dbReference type="ARBA" id="ARBA00023015"/>
    </source>
</evidence>
<dbReference type="InterPro" id="IPR001138">
    <property type="entry name" value="Zn2Cys6_DnaBD"/>
</dbReference>
<keyword evidence="3" id="KW-0805">Transcription regulation</keyword>
<dbReference type="GO" id="GO:0003677">
    <property type="term" value="F:DNA binding"/>
    <property type="evidence" value="ECO:0007669"/>
    <property type="project" value="InterPro"/>
</dbReference>
<sequence>MIRPTITTATAYPVLARYQACLVCRKRKQKCDATKPDCRQCLATGSQCQYENERYRTRTEVLQNKIKELEVQIHGFKQRSGQSSSLIIDGTYSRHGVSPGLSCGSSCSPVSHGPNTPPAAGGLVETFPQQQNRLLQPIRPLFPPRPQSNHASICTTFERPEPSTEVVRRLLEVFVQRHVQCCFELDLNRVIGSLQPGATRPIIPALYNAMLLMACHFTEDSDSKVWEDAFLERTKWEIESKIVEAHGGRMHSYDSLHHLVSMSLLGLYYYFKGRLLEGHVHTSQATRFAMSLGIHRLNSRIFQGPSFNTALGQVLVKPWYPAGQHELAEAINVWWICCGLDMGGSALNGLPASISPEEITTVWPNLLSEYEPGRVIVDDKYSVESLFNPQLYHIATDSSHDNIKCLLAKACILMISSARLATEYTLGSRVSDEWWLQFEQVDRSVNRFMETMPPVYMGRNNEELSYLIIAHSGIYCAQVQLHSGLAEHEITQAPRENHQENDFLGGVSYTRCTEACRAAALAAALALQIDMSNILLFIGIAWMSVSEVLIRDIPRLWQRGKVVQAREKEHQLAIIEKCMERAAVTYPLFNLQLKQIHILKGQRLNN</sequence>
<dbReference type="GO" id="GO:0008270">
    <property type="term" value="F:zinc ion binding"/>
    <property type="evidence" value="ECO:0007669"/>
    <property type="project" value="InterPro"/>
</dbReference>